<comment type="caution">
    <text evidence="2">The sequence shown here is derived from an EMBL/GenBank/DDBJ whole genome shotgun (WGS) entry which is preliminary data.</text>
</comment>
<keyword evidence="3" id="KW-1185">Reference proteome</keyword>
<proteinExistence type="predicted"/>
<dbReference type="eggNOG" id="COG0791">
    <property type="taxonomic scope" value="Bacteria"/>
</dbReference>
<evidence type="ECO:0000313" key="3">
    <source>
        <dbReference type="Proteomes" id="UP000003803"/>
    </source>
</evidence>
<reference evidence="2" key="2">
    <citation type="submission" date="2013-09" db="EMBL/GenBank/DDBJ databases">
        <title>Draft genome sequence of Anaerotruncus colihominis(DSM 17241).</title>
        <authorList>
            <person name="Sudarsanam P."/>
            <person name="Ley R."/>
            <person name="Guruge J."/>
            <person name="Turnbaugh P.J."/>
            <person name="Mahowald M."/>
            <person name="Liep D."/>
            <person name="Gordon J."/>
        </authorList>
    </citation>
    <scope>NUCLEOTIDE SEQUENCE</scope>
    <source>
        <strain evidence="2">DSM 17241</strain>
    </source>
</reference>
<dbReference type="AlphaFoldDB" id="B0P722"/>
<dbReference type="InterPro" id="IPR056937">
    <property type="entry name" value="YqbQ/XkdQ"/>
</dbReference>
<evidence type="ECO:0000313" key="2">
    <source>
        <dbReference type="EMBL" id="EDS12997.1"/>
    </source>
</evidence>
<evidence type="ECO:0000259" key="1">
    <source>
        <dbReference type="Pfam" id="PF24032"/>
    </source>
</evidence>
<dbReference type="RefSeq" id="WP_006873959.1">
    <property type="nucleotide sequence ID" value="NZ_DS544175.1"/>
</dbReference>
<dbReference type="SUPFAM" id="SSF69279">
    <property type="entry name" value="Phage tail proteins"/>
    <property type="match status" value="1"/>
</dbReference>
<dbReference type="Proteomes" id="UP000003803">
    <property type="component" value="Unassembled WGS sequence"/>
</dbReference>
<dbReference type="HOGENOM" id="CLU_060297_0_0_9"/>
<dbReference type="EMBL" id="ABGD02000005">
    <property type="protein sequence ID" value="EDS12997.1"/>
    <property type="molecule type" value="Genomic_DNA"/>
</dbReference>
<name>B0P722_9FIRM</name>
<gene>
    <name evidence="2" type="ORF">ANACOL_00550</name>
</gene>
<accession>B0P722</accession>
<dbReference type="Pfam" id="PF24032">
    <property type="entry name" value="YQBQ"/>
    <property type="match status" value="1"/>
</dbReference>
<organism evidence="2 3">
    <name type="scientific">Anaerotruncus colihominis DSM 17241</name>
    <dbReference type="NCBI Taxonomy" id="445972"/>
    <lineage>
        <taxon>Bacteria</taxon>
        <taxon>Bacillati</taxon>
        <taxon>Bacillota</taxon>
        <taxon>Clostridia</taxon>
        <taxon>Eubacteriales</taxon>
        <taxon>Oscillospiraceae</taxon>
        <taxon>Anaerotruncus</taxon>
    </lineage>
</organism>
<protein>
    <recommendedName>
        <fullName evidence="1">YqbQ/XkdQ domain-containing protein</fullName>
    </recommendedName>
</protein>
<reference evidence="2" key="1">
    <citation type="submission" date="2007-11" db="EMBL/GenBank/DDBJ databases">
        <authorList>
            <person name="Fulton L."/>
            <person name="Clifton S."/>
            <person name="Fulton B."/>
            <person name="Xu J."/>
            <person name="Minx P."/>
            <person name="Pepin K.H."/>
            <person name="Johnson M."/>
            <person name="Thiruvilangam P."/>
            <person name="Bhonagiri V."/>
            <person name="Nash W.E."/>
            <person name="Mardis E.R."/>
            <person name="Wilson R.K."/>
        </authorList>
    </citation>
    <scope>NUCLEOTIDE SEQUENCE [LARGE SCALE GENOMIC DNA]</scope>
    <source>
        <strain evidence="2">DSM 17241</strain>
    </source>
</reference>
<sequence>MILLAGGYDLSDMVESVTWSGDTKQVSRTLSFTLANKHSDPYLPKVALNEGDAVLMRTDGGEELFRGVIFDIDVTAGSPTVSYLAYDLLYYLIQSDISRVFEDSPEKIAETVCGDLGIPFGSAAKTGIAVYYPCIRKSAYEAIMAPYTQASRQNGKKYIPVMELGALNIIEMGKPCGILLDGGHNLLDANYKTTMTKMVNRVVVVDSSGNQVGVVEDAASRQKYGTIQKICQQADGKDAFAEAGNMLAQIEQAATAKALSDDRIRAGYSIFVREPVTGLYGRFFIESDAHTFKNASQEVDITLAFDCMMDEKEIQQNEGGSV</sequence>
<feature type="domain" description="YqbQ/XkdQ" evidence="1">
    <location>
        <begin position="17"/>
        <end position="303"/>
    </location>
</feature>